<name>A0A0J1FS28_9FIRM</name>
<organism evidence="3 4">
    <name type="scientific">Desulfosporosinus acididurans</name>
    <dbReference type="NCBI Taxonomy" id="476652"/>
    <lineage>
        <taxon>Bacteria</taxon>
        <taxon>Bacillati</taxon>
        <taxon>Bacillota</taxon>
        <taxon>Clostridia</taxon>
        <taxon>Eubacteriales</taxon>
        <taxon>Desulfitobacteriaceae</taxon>
        <taxon>Desulfosporosinus</taxon>
    </lineage>
</organism>
<dbReference type="SMART" id="SM00257">
    <property type="entry name" value="LysM"/>
    <property type="match status" value="1"/>
</dbReference>
<dbReference type="InterPro" id="IPR052196">
    <property type="entry name" value="Bact_Kbp"/>
</dbReference>
<dbReference type="RefSeq" id="WP_053006335.1">
    <property type="nucleotide sequence ID" value="NZ_LDZY01000005.1"/>
</dbReference>
<dbReference type="PROSITE" id="PS51782">
    <property type="entry name" value="LYSM"/>
    <property type="match status" value="1"/>
</dbReference>
<sequence length="252" mass="27283">MALVSLAIGSYIFALSPKESLDFDFVRKINKIETSDTPTYQDLGIDEKKLSFSGSIVTSDAWTQAETIESLMDQGLPQTLLYGPIQREVRIDSFQPKYIRDDRVDYTIDLIIIPPKSGYNAPQQQTTTTTLPAQTPPATTSTESIAQYMDQTYTVKQGDTLWGIAQRTLGSSASANDIATMVNTIAKANQLSNPNVINVGQVLNIPSTSTNQQSANSAYTTRQTATVTAAGINYLQSQENAARFAAGGAIPV</sequence>
<dbReference type="InterPro" id="IPR018392">
    <property type="entry name" value="LysM"/>
</dbReference>
<gene>
    <name evidence="3" type="primary">yneA</name>
    <name evidence="3" type="ORF">DEAC_c16990</name>
</gene>
<proteinExistence type="predicted"/>
<dbReference type="SUPFAM" id="SSF54106">
    <property type="entry name" value="LysM domain"/>
    <property type="match status" value="1"/>
</dbReference>
<dbReference type="InterPro" id="IPR036779">
    <property type="entry name" value="LysM_dom_sf"/>
</dbReference>
<dbReference type="Gene3D" id="3.10.350.10">
    <property type="entry name" value="LysM domain"/>
    <property type="match status" value="1"/>
</dbReference>
<keyword evidence="4" id="KW-1185">Reference proteome</keyword>
<keyword evidence="3" id="KW-0131">Cell cycle</keyword>
<evidence type="ECO:0000313" key="4">
    <source>
        <dbReference type="Proteomes" id="UP000036356"/>
    </source>
</evidence>
<dbReference type="Proteomes" id="UP000036356">
    <property type="component" value="Unassembled WGS sequence"/>
</dbReference>
<dbReference type="AlphaFoldDB" id="A0A0J1FS28"/>
<dbReference type="Pfam" id="PF01476">
    <property type="entry name" value="LysM"/>
    <property type="match status" value="1"/>
</dbReference>
<keyword evidence="3" id="KW-0132">Cell division</keyword>
<dbReference type="PANTHER" id="PTHR34700">
    <property type="entry name" value="POTASSIUM BINDING PROTEIN KBP"/>
    <property type="match status" value="1"/>
</dbReference>
<comment type="caution">
    <text evidence="3">The sequence shown here is derived from an EMBL/GenBank/DDBJ whole genome shotgun (WGS) entry which is preliminary data.</text>
</comment>
<dbReference type="STRING" id="476652.DEAC_c16990"/>
<reference evidence="3 4" key="1">
    <citation type="submission" date="2015-06" db="EMBL/GenBank/DDBJ databases">
        <title>Draft genome of the moderately acidophilic sulfate reducer Candidatus Desulfosporosinus acididurans strain M1.</title>
        <authorList>
            <person name="Poehlein A."/>
            <person name="Petzsch P."/>
            <person name="Johnson B.D."/>
            <person name="Schloemann M."/>
            <person name="Daniel R."/>
            <person name="Muehling M."/>
        </authorList>
    </citation>
    <scope>NUCLEOTIDE SEQUENCE [LARGE SCALE GENOMIC DNA]</scope>
    <source>
        <strain evidence="3 4">M1</strain>
    </source>
</reference>
<dbReference type="PANTHER" id="PTHR34700:SF4">
    <property type="entry name" value="PHAGE-LIKE ELEMENT PBSX PROTEIN XKDP"/>
    <property type="match status" value="1"/>
</dbReference>
<evidence type="ECO:0000259" key="2">
    <source>
        <dbReference type="PROSITE" id="PS51782"/>
    </source>
</evidence>
<dbReference type="CDD" id="cd00118">
    <property type="entry name" value="LysM"/>
    <property type="match status" value="1"/>
</dbReference>
<feature type="domain" description="LysM" evidence="2">
    <location>
        <begin position="151"/>
        <end position="205"/>
    </location>
</feature>
<evidence type="ECO:0000256" key="1">
    <source>
        <dbReference type="SAM" id="MobiDB-lite"/>
    </source>
</evidence>
<dbReference type="EMBL" id="LDZY01000005">
    <property type="protein sequence ID" value="KLU66300.1"/>
    <property type="molecule type" value="Genomic_DNA"/>
</dbReference>
<evidence type="ECO:0000313" key="3">
    <source>
        <dbReference type="EMBL" id="KLU66300.1"/>
    </source>
</evidence>
<dbReference type="GO" id="GO:0051301">
    <property type="term" value="P:cell division"/>
    <property type="evidence" value="ECO:0007669"/>
    <property type="project" value="UniProtKB-KW"/>
</dbReference>
<protein>
    <submittedName>
        <fullName evidence="3">Cell division suppressor protein YneA</fullName>
    </submittedName>
</protein>
<accession>A0A0J1FS28</accession>
<dbReference type="PATRIC" id="fig|476652.3.peg.1756"/>
<feature type="region of interest" description="Disordered" evidence="1">
    <location>
        <begin position="119"/>
        <end position="139"/>
    </location>
</feature>
<feature type="compositionally biased region" description="Low complexity" evidence="1">
    <location>
        <begin position="121"/>
        <end position="139"/>
    </location>
</feature>